<evidence type="ECO:0000313" key="3">
    <source>
        <dbReference type="Proteomes" id="UP000263094"/>
    </source>
</evidence>
<sequence>MDLTKNEQLGRLERTWRSRRGKALLICLGVTPPLATGVLLGAGLRWWAAAALALTALIWLLTLTLTLRALNGRDIRSTRTWQYSTTALCAFLLLTSAINLTDGNWLSASGPLACTATILTLKSQYRRGRRQRSA</sequence>
<protein>
    <submittedName>
        <fullName evidence="2">Uncharacterized protein</fullName>
    </submittedName>
</protein>
<comment type="caution">
    <text evidence="2">The sequence shown here is derived from an EMBL/GenBank/DDBJ whole genome shotgun (WGS) entry which is preliminary data.</text>
</comment>
<feature type="transmembrane region" description="Helical" evidence="1">
    <location>
        <begin position="46"/>
        <end position="68"/>
    </location>
</feature>
<dbReference type="RefSeq" id="WP_128556621.1">
    <property type="nucleotide sequence ID" value="NZ_QUAK01000083.1"/>
</dbReference>
<reference evidence="2 3" key="1">
    <citation type="submission" date="2018-08" db="EMBL/GenBank/DDBJ databases">
        <title>Isolation, diversity and antifungal activity of Actinobacteria from wheat.</title>
        <authorList>
            <person name="Han C."/>
        </authorList>
    </citation>
    <scope>NUCLEOTIDE SEQUENCE [LARGE SCALE GENOMIC DNA]</scope>
    <source>
        <strain evidence="2 3">NEAU-YY421</strain>
    </source>
</reference>
<keyword evidence="1" id="KW-1133">Transmembrane helix</keyword>
<proteinExistence type="predicted"/>
<dbReference type="EMBL" id="QUAK01000083">
    <property type="protein sequence ID" value="RFU85824.1"/>
    <property type="molecule type" value="Genomic_DNA"/>
</dbReference>
<dbReference type="Proteomes" id="UP000263094">
    <property type="component" value="Unassembled WGS sequence"/>
</dbReference>
<evidence type="ECO:0000256" key="1">
    <source>
        <dbReference type="SAM" id="Phobius"/>
    </source>
</evidence>
<keyword evidence="1" id="KW-0812">Transmembrane</keyword>
<feature type="transmembrane region" description="Helical" evidence="1">
    <location>
        <begin position="21"/>
        <end position="40"/>
    </location>
</feature>
<dbReference type="OrthoDB" id="9953576at2"/>
<keyword evidence="1" id="KW-0472">Membrane</keyword>
<accession>A0A372M4G5</accession>
<evidence type="ECO:0000313" key="2">
    <source>
        <dbReference type="EMBL" id="RFU85824.1"/>
    </source>
</evidence>
<keyword evidence="3" id="KW-1185">Reference proteome</keyword>
<organism evidence="2 3">
    <name type="scientific">Streptomyces triticagri</name>
    <dbReference type="NCBI Taxonomy" id="2293568"/>
    <lineage>
        <taxon>Bacteria</taxon>
        <taxon>Bacillati</taxon>
        <taxon>Actinomycetota</taxon>
        <taxon>Actinomycetes</taxon>
        <taxon>Kitasatosporales</taxon>
        <taxon>Streptomycetaceae</taxon>
        <taxon>Streptomyces</taxon>
    </lineage>
</organism>
<dbReference type="AlphaFoldDB" id="A0A372M4G5"/>
<gene>
    <name evidence="2" type="ORF">DY218_15610</name>
</gene>
<name>A0A372M4G5_9ACTN</name>